<comment type="caution">
    <text evidence="3">The sequence shown here is derived from an EMBL/GenBank/DDBJ whole genome shotgun (WGS) entry which is preliminary data.</text>
</comment>
<feature type="region of interest" description="Disordered" evidence="1">
    <location>
        <begin position="413"/>
        <end position="463"/>
    </location>
</feature>
<evidence type="ECO:0000313" key="4">
    <source>
        <dbReference type="Proteomes" id="UP000318053"/>
    </source>
</evidence>
<accession>A0A5C5YJW1</accession>
<gene>
    <name evidence="3" type="ORF">CA85_04730</name>
</gene>
<proteinExistence type="predicted"/>
<organism evidence="3 4">
    <name type="scientific">Allorhodopirellula solitaria</name>
    <dbReference type="NCBI Taxonomy" id="2527987"/>
    <lineage>
        <taxon>Bacteria</taxon>
        <taxon>Pseudomonadati</taxon>
        <taxon>Planctomycetota</taxon>
        <taxon>Planctomycetia</taxon>
        <taxon>Pirellulales</taxon>
        <taxon>Pirellulaceae</taxon>
        <taxon>Allorhodopirellula</taxon>
    </lineage>
</organism>
<evidence type="ECO:0008006" key="5">
    <source>
        <dbReference type="Google" id="ProtNLM"/>
    </source>
</evidence>
<keyword evidence="2" id="KW-1133">Transmembrane helix</keyword>
<dbReference type="Proteomes" id="UP000318053">
    <property type="component" value="Unassembled WGS sequence"/>
</dbReference>
<sequence length="463" mass="50957">MHERTTRAIARWLFVGCCAAPTALTMLAILVTWTPWYHARARRAIESQVALMTGLRVEIGDFERADPSTWRLSEVRLSDPETLQPVVSVRSLQWISQSENTVIRLSQPEIRVESLEQVAGLVHSRFICRPDQTRVPVRIAADDVTLRGSSTAQTIQDFDAWLETRDDVVWATVRCIPAGYRPDSDGVHLEVTRDRSTSPPTTSWSMQTGEVQLPLAVLSDYYPFLSRLGDEAMFDGSVSGTRQDGLTRPAWTLNLAGHFREIDLGQLTQSLPHRVTGKGTVSVDRCQLDQDWSVNVAGQLAAEEGWMSASLLPRLAEDLGCELTVNTDQDFGFDALALRFDLYAAQLRVEGVCRSLPGREWLPADVVVSAGGRPIVMSSGNWTDSLNLARLIAPSHSVWIPLSGQTSGLLSILRPPSHPLPQNGAGQRAQGADAVASEVSEPAARIGRLQPRRDETSPISQPR</sequence>
<dbReference type="EMBL" id="SJPK01000001">
    <property type="protein sequence ID" value="TWT75184.1"/>
    <property type="molecule type" value="Genomic_DNA"/>
</dbReference>
<evidence type="ECO:0000256" key="2">
    <source>
        <dbReference type="SAM" id="Phobius"/>
    </source>
</evidence>
<keyword evidence="4" id="KW-1185">Reference proteome</keyword>
<protein>
    <recommendedName>
        <fullName evidence="5">AsmA-like C-terminal domain-containing protein</fullName>
    </recommendedName>
</protein>
<evidence type="ECO:0000256" key="1">
    <source>
        <dbReference type="SAM" id="MobiDB-lite"/>
    </source>
</evidence>
<evidence type="ECO:0000313" key="3">
    <source>
        <dbReference type="EMBL" id="TWT75184.1"/>
    </source>
</evidence>
<keyword evidence="2" id="KW-0472">Membrane</keyword>
<dbReference type="OrthoDB" id="247707at2"/>
<dbReference type="AlphaFoldDB" id="A0A5C5YJW1"/>
<dbReference type="RefSeq" id="WP_146389651.1">
    <property type="nucleotide sequence ID" value="NZ_SJPK01000001.1"/>
</dbReference>
<feature type="transmembrane region" description="Helical" evidence="2">
    <location>
        <begin position="12"/>
        <end position="36"/>
    </location>
</feature>
<name>A0A5C5YJW1_9BACT</name>
<keyword evidence="2" id="KW-0812">Transmembrane</keyword>
<reference evidence="3 4" key="1">
    <citation type="submission" date="2019-02" db="EMBL/GenBank/DDBJ databases">
        <title>Deep-cultivation of Planctomycetes and their phenomic and genomic characterization uncovers novel biology.</title>
        <authorList>
            <person name="Wiegand S."/>
            <person name="Jogler M."/>
            <person name="Boedeker C."/>
            <person name="Pinto D."/>
            <person name="Vollmers J."/>
            <person name="Rivas-Marin E."/>
            <person name="Kohn T."/>
            <person name="Peeters S.H."/>
            <person name="Heuer A."/>
            <person name="Rast P."/>
            <person name="Oberbeckmann S."/>
            <person name="Bunk B."/>
            <person name="Jeske O."/>
            <person name="Meyerdierks A."/>
            <person name="Storesund J.E."/>
            <person name="Kallscheuer N."/>
            <person name="Luecker S."/>
            <person name="Lage O.M."/>
            <person name="Pohl T."/>
            <person name="Merkel B.J."/>
            <person name="Hornburger P."/>
            <person name="Mueller R.-W."/>
            <person name="Bruemmer F."/>
            <person name="Labrenz M."/>
            <person name="Spormann A.M."/>
            <person name="Op Den Camp H."/>
            <person name="Overmann J."/>
            <person name="Amann R."/>
            <person name="Jetten M.S.M."/>
            <person name="Mascher T."/>
            <person name="Medema M.H."/>
            <person name="Devos D.P."/>
            <person name="Kaster A.-K."/>
            <person name="Ovreas L."/>
            <person name="Rohde M."/>
            <person name="Galperin M.Y."/>
            <person name="Jogler C."/>
        </authorList>
    </citation>
    <scope>NUCLEOTIDE SEQUENCE [LARGE SCALE GENOMIC DNA]</scope>
    <source>
        <strain evidence="3 4">CA85</strain>
    </source>
</reference>